<dbReference type="GO" id="GO:0055085">
    <property type="term" value="P:transmembrane transport"/>
    <property type="evidence" value="ECO:0007669"/>
    <property type="project" value="InterPro"/>
</dbReference>
<evidence type="ECO:0000256" key="1">
    <source>
        <dbReference type="ARBA" id="ARBA00004651"/>
    </source>
</evidence>
<evidence type="ECO:0000256" key="4">
    <source>
        <dbReference type="ARBA" id="ARBA00022692"/>
    </source>
</evidence>
<dbReference type="PANTHER" id="PTHR43386">
    <property type="entry name" value="OLIGOPEPTIDE TRANSPORT SYSTEM PERMEASE PROTEIN APPC"/>
    <property type="match status" value="1"/>
</dbReference>
<dbReference type="PANTHER" id="PTHR43386:SF1">
    <property type="entry name" value="D,D-DIPEPTIDE TRANSPORT SYSTEM PERMEASE PROTEIN DDPC-RELATED"/>
    <property type="match status" value="1"/>
</dbReference>
<dbReference type="Gene3D" id="1.10.3720.10">
    <property type="entry name" value="MetI-like"/>
    <property type="match status" value="1"/>
</dbReference>
<feature type="transmembrane region" description="Helical" evidence="7">
    <location>
        <begin position="12"/>
        <end position="36"/>
    </location>
</feature>
<dbReference type="Proteomes" id="UP000551316">
    <property type="component" value="Unassembled WGS sequence"/>
</dbReference>
<feature type="transmembrane region" description="Helical" evidence="7">
    <location>
        <begin position="110"/>
        <end position="131"/>
    </location>
</feature>
<proteinExistence type="inferred from homology"/>
<comment type="subcellular location">
    <subcellularLocation>
        <location evidence="1 7">Cell membrane</location>
        <topology evidence="1 7">Multi-pass membrane protein</topology>
    </subcellularLocation>
</comment>
<evidence type="ECO:0000256" key="5">
    <source>
        <dbReference type="ARBA" id="ARBA00022989"/>
    </source>
</evidence>
<dbReference type="AlphaFoldDB" id="A0A7D5C4C0"/>
<protein>
    <submittedName>
        <fullName evidence="8">ABC transporter permease</fullName>
    </submittedName>
</protein>
<dbReference type="InterPro" id="IPR000515">
    <property type="entry name" value="MetI-like"/>
</dbReference>
<keyword evidence="4 7" id="KW-0812">Transmembrane</keyword>
<evidence type="ECO:0000313" key="9">
    <source>
        <dbReference type="Proteomes" id="UP000551316"/>
    </source>
</evidence>
<comment type="similarity">
    <text evidence="7">Belongs to the binding-protein-dependent transport system permease family.</text>
</comment>
<organism evidence="8 9">
    <name type="scientific">Bifidobacterium longum subsp. infantis</name>
    <dbReference type="NCBI Taxonomy" id="1682"/>
    <lineage>
        <taxon>Bacteria</taxon>
        <taxon>Bacillati</taxon>
        <taxon>Actinomycetota</taxon>
        <taxon>Actinomycetes</taxon>
        <taxon>Bifidobacteriales</taxon>
        <taxon>Bifidobacteriaceae</taxon>
        <taxon>Bifidobacterium</taxon>
    </lineage>
</organism>
<dbReference type="InterPro" id="IPR035906">
    <property type="entry name" value="MetI-like_sf"/>
</dbReference>
<feature type="transmembrane region" description="Helical" evidence="7">
    <location>
        <begin position="241"/>
        <end position="263"/>
    </location>
</feature>
<dbReference type="CDD" id="cd06261">
    <property type="entry name" value="TM_PBP2"/>
    <property type="match status" value="1"/>
</dbReference>
<name>A0A7D5C4C0_BIFLI</name>
<feature type="transmembrane region" description="Helical" evidence="7">
    <location>
        <begin position="137"/>
        <end position="154"/>
    </location>
</feature>
<keyword evidence="2 7" id="KW-0813">Transport</keyword>
<dbReference type="PROSITE" id="PS50928">
    <property type="entry name" value="ABC_TM1"/>
    <property type="match status" value="1"/>
</dbReference>
<evidence type="ECO:0000256" key="7">
    <source>
        <dbReference type="RuleBase" id="RU363032"/>
    </source>
</evidence>
<gene>
    <name evidence="8" type="ORF">HNS28_00770</name>
</gene>
<evidence type="ECO:0000256" key="6">
    <source>
        <dbReference type="ARBA" id="ARBA00023136"/>
    </source>
</evidence>
<reference evidence="8 9" key="1">
    <citation type="submission" date="2020-05" db="EMBL/GenBank/DDBJ databases">
        <title>Draft Genome Sequence of Bifidobacterium longum subsp. Infantis BI-G201, a Commercialization Strain.</title>
        <authorList>
            <person name="Song J."/>
            <person name="Xu Y."/>
            <person name="Han D."/>
            <person name="Teng Q."/>
            <person name="Jiang D."/>
            <person name="Liu Q."/>
        </authorList>
    </citation>
    <scope>NUCLEOTIDE SEQUENCE [LARGE SCALE GENOMIC DNA]</scope>
    <source>
        <strain evidence="8 9">BI-G201</strain>
    </source>
</reference>
<dbReference type="SUPFAM" id="SSF161098">
    <property type="entry name" value="MetI-like"/>
    <property type="match status" value="1"/>
</dbReference>
<dbReference type="RefSeq" id="WP_050496282.1">
    <property type="nucleotide sequence ID" value="NZ_CP054425.1"/>
</dbReference>
<comment type="caution">
    <text evidence="8">The sequence shown here is derived from an EMBL/GenBank/DDBJ whole genome shotgun (WGS) entry which is preliminary data.</text>
</comment>
<keyword evidence="3" id="KW-1003">Cell membrane</keyword>
<dbReference type="InterPro" id="IPR050366">
    <property type="entry name" value="BP-dependent_transpt_permease"/>
</dbReference>
<keyword evidence="6 7" id="KW-0472">Membrane</keyword>
<accession>A0A7D5C4C0</accession>
<feature type="transmembrane region" description="Helical" evidence="7">
    <location>
        <begin position="196"/>
        <end position="221"/>
    </location>
</feature>
<dbReference type="Pfam" id="PF00528">
    <property type="entry name" value="BPD_transp_1"/>
    <property type="match status" value="1"/>
</dbReference>
<evidence type="ECO:0000256" key="3">
    <source>
        <dbReference type="ARBA" id="ARBA00022475"/>
    </source>
</evidence>
<dbReference type="GO" id="GO:0005886">
    <property type="term" value="C:plasma membrane"/>
    <property type="evidence" value="ECO:0007669"/>
    <property type="project" value="UniProtKB-SubCell"/>
</dbReference>
<dbReference type="EMBL" id="JABNND010000002">
    <property type="protein sequence ID" value="NQX50059.1"/>
    <property type="molecule type" value="Genomic_DNA"/>
</dbReference>
<sequence length="273" mass="28867">MNNIWRRACSRLTGIRLVAVIWLVALITGVALTLVLRLDPYSNDYSAISQMPSLTHPFGTDGLGRDVFTRTMRGAIISATVGLVAILIGAICGLVLGMLAGYVGGMADTIVGFVCDVAFAVPPLLIISTIVSLRGPGIGGIACSIGIFSIPMFTRMAHASTLQIAAENYVLAARLQGAGLPRLLIREILPGVLPQISVYAFTALARAIVTEGSLSFLGLGLRPPIPSWGGLIAEGRTQLGMAPWVTILPMMVLCLTVFSINTLKECFDVKEGQ</sequence>
<evidence type="ECO:0000313" key="8">
    <source>
        <dbReference type="EMBL" id="NQX50059.1"/>
    </source>
</evidence>
<feature type="transmembrane region" description="Helical" evidence="7">
    <location>
        <begin position="75"/>
        <end position="103"/>
    </location>
</feature>
<keyword evidence="5 7" id="KW-1133">Transmembrane helix</keyword>
<evidence type="ECO:0000256" key="2">
    <source>
        <dbReference type="ARBA" id="ARBA00022448"/>
    </source>
</evidence>